<dbReference type="PANTHER" id="PTHR47003">
    <property type="entry name" value="OS01G0970900 PROTEIN"/>
    <property type="match status" value="1"/>
</dbReference>
<feature type="repeat" description="PPR" evidence="2">
    <location>
        <begin position="203"/>
        <end position="237"/>
    </location>
</feature>
<dbReference type="NCBIfam" id="TIGR00756">
    <property type="entry name" value="PPR"/>
    <property type="match status" value="4"/>
</dbReference>
<evidence type="ECO:0008006" key="5">
    <source>
        <dbReference type="Google" id="ProtNLM"/>
    </source>
</evidence>
<dbReference type="PROSITE" id="PS51375">
    <property type="entry name" value="PPR"/>
    <property type="match status" value="3"/>
</dbReference>
<keyword evidence="1" id="KW-0677">Repeat</keyword>
<dbReference type="Proteomes" id="UP000541444">
    <property type="component" value="Unassembled WGS sequence"/>
</dbReference>
<dbReference type="InterPro" id="IPR002885">
    <property type="entry name" value="PPR_rpt"/>
</dbReference>
<evidence type="ECO:0000256" key="2">
    <source>
        <dbReference type="PROSITE-ProRule" id="PRU00708"/>
    </source>
</evidence>
<organism evidence="3 4">
    <name type="scientific">Kingdonia uniflora</name>
    <dbReference type="NCBI Taxonomy" id="39325"/>
    <lineage>
        <taxon>Eukaryota</taxon>
        <taxon>Viridiplantae</taxon>
        <taxon>Streptophyta</taxon>
        <taxon>Embryophyta</taxon>
        <taxon>Tracheophyta</taxon>
        <taxon>Spermatophyta</taxon>
        <taxon>Magnoliopsida</taxon>
        <taxon>Ranunculales</taxon>
        <taxon>Circaeasteraceae</taxon>
        <taxon>Kingdonia</taxon>
    </lineage>
</organism>
<dbReference type="InterPro" id="IPR044578">
    <property type="entry name" value="BIR6-like"/>
</dbReference>
<evidence type="ECO:0000313" key="3">
    <source>
        <dbReference type="EMBL" id="KAF6137153.1"/>
    </source>
</evidence>
<gene>
    <name evidence="3" type="ORF">GIB67_030917</name>
</gene>
<dbReference type="Gene3D" id="1.25.40.10">
    <property type="entry name" value="Tetratricopeptide repeat domain"/>
    <property type="match status" value="3"/>
</dbReference>
<dbReference type="GO" id="GO:0008380">
    <property type="term" value="P:RNA splicing"/>
    <property type="evidence" value="ECO:0007669"/>
    <property type="project" value="InterPro"/>
</dbReference>
<proteinExistence type="predicted"/>
<reference evidence="3 4" key="1">
    <citation type="journal article" date="2020" name="IScience">
        <title>Genome Sequencing of the Endangered Kingdonia uniflora (Circaeasteraceae, Ranunculales) Reveals Potential Mechanisms of Evolutionary Specialization.</title>
        <authorList>
            <person name="Sun Y."/>
            <person name="Deng T."/>
            <person name="Zhang A."/>
            <person name="Moore M.J."/>
            <person name="Landis J.B."/>
            <person name="Lin N."/>
            <person name="Zhang H."/>
            <person name="Zhang X."/>
            <person name="Huang J."/>
            <person name="Zhang X."/>
            <person name="Sun H."/>
            <person name="Wang H."/>
        </authorList>
    </citation>
    <scope>NUCLEOTIDE SEQUENCE [LARGE SCALE GENOMIC DNA]</scope>
    <source>
        <strain evidence="3">TB1705</strain>
        <tissue evidence="3">Leaf</tissue>
    </source>
</reference>
<protein>
    <recommendedName>
        <fullName evidence="5">Pentatricopeptide repeat-containing protein</fullName>
    </recommendedName>
</protein>
<name>A0A7J7L3I4_9MAGN</name>
<dbReference type="OrthoDB" id="185373at2759"/>
<evidence type="ECO:0000256" key="1">
    <source>
        <dbReference type="ARBA" id="ARBA00022737"/>
    </source>
</evidence>
<accession>A0A7J7L3I4</accession>
<feature type="repeat" description="PPR" evidence="2">
    <location>
        <begin position="133"/>
        <end position="167"/>
    </location>
</feature>
<sequence>MGTSSVPFEGLGFFRWVEEDQEYKHNAVTYNGVVKVLGQEESIGEFWSMVKKMASEGHDLDIEAYIKVSRQLQDSNMMKDAVELYELMMDSQYKPPVNSFLVILRNLSIANTPDLSLVFRVVKKFEAMGNTLSKSEYDRIHRTLCNAGEFDKVEKIVETMRSAGFKPDNVTYSQLVFGLSKAKKLKEACKVLDEMEARGCVPNIVTWSYIIQGLLKAGEFDTALTSLKMMKVKECAADANLLGVLVHSLCSNERAKAAYTLFVEMVEKDDIKPQQTTYKHLIEILVGEGKLKEAFKLLTLMKDGSFPVFTKPFVSFISKRGTAKDACELLKVIRFTKFPPFIIYFQVVESFVKEGRRFEAKDFLYKCPIYIRKSNDILRLLRVPKTDNLAAAS</sequence>
<keyword evidence="4" id="KW-1185">Reference proteome</keyword>
<comment type="caution">
    <text evidence="3">The sequence shown here is derived from an EMBL/GenBank/DDBJ whole genome shotgun (WGS) entry which is preliminary data.</text>
</comment>
<dbReference type="PANTHER" id="PTHR47003:SF2">
    <property type="entry name" value="OS01G0970900 PROTEIN"/>
    <property type="match status" value="1"/>
</dbReference>
<dbReference type="Pfam" id="PF13812">
    <property type="entry name" value="PPR_3"/>
    <property type="match status" value="2"/>
</dbReference>
<dbReference type="AlphaFoldDB" id="A0A7J7L3I4"/>
<dbReference type="EMBL" id="JACGCM010002660">
    <property type="protein sequence ID" value="KAF6137153.1"/>
    <property type="molecule type" value="Genomic_DNA"/>
</dbReference>
<feature type="repeat" description="PPR" evidence="2">
    <location>
        <begin position="168"/>
        <end position="202"/>
    </location>
</feature>
<evidence type="ECO:0000313" key="4">
    <source>
        <dbReference type="Proteomes" id="UP000541444"/>
    </source>
</evidence>
<dbReference type="InterPro" id="IPR011990">
    <property type="entry name" value="TPR-like_helical_dom_sf"/>
</dbReference>